<dbReference type="InterPro" id="IPR006614">
    <property type="entry name" value="Peroxin/Ferlin"/>
</dbReference>
<evidence type="ECO:0000256" key="3">
    <source>
        <dbReference type="ARBA" id="ARBA00009543"/>
    </source>
</evidence>
<keyword evidence="8" id="KW-0238">DNA-binding</keyword>
<feature type="domain" description="Peroxin/Ferlin" evidence="17">
    <location>
        <begin position="1033"/>
        <end position="1066"/>
    </location>
</feature>
<comment type="subcellular location">
    <subcellularLocation>
        <location evidence="2">Endomembrane system</location>
        <topology evidence="2">Multi-pass membrane protein</topology>
    </subcellularLocation>
    <subcellularLocation>
        <location evidence="1">Nucleus</location>
    </subcellularLocation>
</comment>
<sequence length="1157" mass="131365">MSEIPVSFTPANNSNNNNNNNNNNSKSNNGNTTNKENNETTTSVTDTNGESNEQIDDVAYDQDDLPIPQGIESINETQLDQNESLDLNLENSTNQIWLVKLTPQLADLWKSDDFLNGQLLGNIKIPKNSPDDPNNNSVNSNKKVKSDKILLELNDNIPEHKSLDKEYELKLIKQVMENEYAFSESQFEQFRQRLMYRTQVVNLPNQPRMKTLNKEALNHEASWTRKVRNYKKEAQYREMRANDPTWRSKRNESGLGTTYIEGQEDESNNKKRGRKNAKFEKYEKFRKFIPYAKTIPKKTELVGKIVHECQIIPTKLVSNNKLRMLEQKRRLNQMVKRKTINYLKSDRVGVMVGRANPNIQTGSTLTLSKELAMKKEAAKQDGRAARMERDVLMNLLFKLFNQYEYWSMKGLREKTNQPEAYLKECLESIAVMERKGPYALKWTLKDEYKKSIDVEKKVKSGAIDDDKMFDDEDDKQNDNEDDDELDDLDNESLKQSATTTNTEETNPIISNDSSLSSTISHLVGNLSPTHNETTSVSQVNVTTSTSSPNSKNTDAKKNSSLEFVTETTTSKPVSLQQETISHIEPKINSIPVTSIQSQPGIKFTNTDELKASFTGISNKNTDPISMVLPQSSSSNNNETNGDKTSTSGVIGGIGIALGLFTSEKDVDTVDDQTNASKHSAVKSSPLLSSTPPTVSKSLIKSYPFLILTLKVLNILTWNDDDSINLSIFLVVLTSFSILYYEPLIIYLGHLTPVFALWIYSECKAYVKDQQIRYSTLDDVIQTMTQISKRAEILISPIVELDLSSGDLKRLLFTTVFLSPVYVVISFFILPPNKMFLILNILVLTYHSKWSKITRALLWKSRTFRLLCFYLTGLDFENSGLTKASTLFNLNKKLSNRFSKNTVSNSGTNNFSQGVNSKSSVRFTYVIYENQRRWLGVGWTPNLLSYERTPWTDEFLNESEPIESFELPQLPLSIDLQDENGDEKVGSNDEEFSTKGMVWRWIDKTWRLDLTNDGSIQLPSTKPKTTANPKSDDGWIYYDNTWKNPITEDGFSKYTRRRRWIRTAELVYIGTNSTGNKVESVNNSSGKEVRISNDITTEKSTRFGSADISSLDAESNDNGTQSDDDKRTTKAKKGGLKKSDEKGQVKQRKSLRFEEPAK</sequence>
<dbReference type="GO" id="GO:0003677">
    <property type="term" value="F:DNA binding"/>
    <property type="evidence" value="ECO:0007669"/>
    <property type="project" value="UniProtKB-KW"/>
</dbReference>
<feature type="compositionally biased region" description="Low complexity" evidence="14">
    <location>
        <begin position="12"/>
        <end position="43"/>
    </location>
</feature>
<dbReference type="GO" id="GO:0007031">
    <property type="term" value="P:peroxisome organization"/>
    <property type="evidence" value="ECO:0007669"/>
    <property type="project" value="UniProtKB-ARBA"/>
</dbReference>
<dbReference type="Gene3D" id="1.10.10.10">
    <property type="entry name" value="Winged helix-like DNA-binding domain superfamily/Winged helix DNA-binding domain"/>
    <property type="match status" value="1"/>
</dbReference>
<feature type="compositionally biased region" description="Low complexity" evidence="14">
    <location>
        <begin position="533"/>
        <end position="552"/>
    </location>
</feature>
<dbReference type="PANTHER" id="PTHR31679:SF2">
    <property type="entry name" value="PEROXISOMAL MEMBRANE PROTEIN PEX30-RELATED"/>
    <property type="match status" value="1"/>
</dbReference>
<evidence type="ECO:0000256" key="8">
    <source>
        <dbReference type="ARBA" id="ARBA00023125"/>
    </source>
</evidence>
<dbReference type="InterPro" id="IPR052646">
    <property type="entry name" value="Peroxisomal_PEX28-32"/>
</dbReference>
<dbReference type="GO" id="GO:0005634">
    <property type="term" value="C:nucleus"/>
    <property type="evidence" value="ECO:0007669"/>
    <property type="project" value="UniProtKB-SubCell"/>
</dbReference>
<evidence type="ECO:0000256" key="11">
    <source>
        <dbReference type="ARBA" id="ARBA00023242"/>
    </source>
</evidence>
<keyword evidence="9 15" id="KW-0472">Membrane</keyword>
<evidence type="ECO:0000256" key="1">
    <source>
        <dbReference type="ARBA" id="ARBA00004123"/>
    </source>
</evidence>
<keyword evidence="7" id="KW-0805">Transcription regulation</keyword>
<evidence type="ECO:0000256" key="15">
    <source>
        <dbReference type="SAM" id="Phobius"/>
    </source>
</evidence>
<dbReference type="InterPro" id="IPR036388">
    <property type="entry name" value="WH-like_DNA-bd_sf"/>
</dbReference>
<feature type="region of interest" description="Disordered" evidence="14">
    <location>
        <begin position="1101"/>
        <end position="1157"/>
    </location>
</feature>
<feature type="compositionally biased region" description="Low complexity" evidence="14">
    <location>
        <begin position="124"/>
        <end position="141"/>
    </location>
</feature>
<dbReference type="EMBL" id="PUHW01000061">
    <property type="protein sequence ID" value="KAG0689781.1"/>
    <property type="molecule type" value="Genomic_DNA"/>
</dbReference>
<dbReference type="GO" id="GO:0006367">
    <property type="term" value="P:transcription initiation at RNA polymerase II promoter"/>
    <property type="evidence" value="ECO:0007669"/>
    <property type="project" value="InterPro"/>
</dbReference>
<reference evidence="18" key="1">
    <citation type="submission" date="2020-11" db="EMBL/GenBank/DDBJ databases">
        <title>Kefir isolates.</title>
        <authorList>
            <person name="Marcisauskas S."/>
            <person name="Kim Y."/>
            <person name="Blasche S."/>
        </authorList>
    </citation>
    <scope>NUCLEOTIDE SEQUENCE</scope>
    <source>
        <strain evidence="18">Olga-1</strain>
    </source>
</reference>
<dbReference type="PANTHER" id="PTHR31679">
    <property type="entry name" value="PEROXISOMAL MEMBRANE PROTEIN PEX30-RELATED"/>
    <property type="match status" value="1"/>
</dbReference>
<feature type="domain" description="Peroxin/Ferlin" evidence="16">
    <location>
        <begin position="919"/>
        <end position="1008"/>
    </location>
</feature>
<keyword evidence="10" id="KW-0804">Transcription</keyword>
<evidence type="ECO:0000259" key="16">
    <source>
        <dbReference type="SMART" id="SM00693"/>
    </source>
</evidence>
<evidence type="ECO:0000313" key="19">
    <source>
        <dbReference type="Proteomes" id="UP000697127"/>
    </source>
</evidence>
<name>A0A9P6WMD6_9ASCO</name>
<evidence type="ECO:0000259" key="17">
    <source>
        <dbReference type="SMART" id="SM00694"/>
    </source>
</evidence>
<dbReference type="OrthoDB" id="5586090at2759"/>
<comment type="similarity">
    <text evidence="3">Belongs to the TFIIF beta subunit family.</text>
</comment>
<dbReference type="InterPro" id="IPR010482">
    <property type="entry name" value="TECPR1-like_DysF"/>
</dbReference>
<comment type="caution">
    <text evidence="18">The sequence shown here is derived from an EMBL/GenBank/DDBJ whole genome shotgun (WGS) entry which is preliminary data.</text>
</comment>
<dbReference type="Pfam" id="PF06398">
    <property type="entry name" value="Pex24p"/>
    <property type="match status" value="1"/>
</dbReference>
<dbReference type="Pfam" id="PF17683">
    <property type="entry name" value="TFIIF_beta_N"/>
    <property type="match status" value="1"/>
</dbReference>
<feature type="region of interest" description="Disordered" evidence="14">
    <location>
        <begin position="1"/>
        <end position="53"/>
    </location>
</feature>
<evidence type="ECO:0000256" key="9">
    <source>
        <dbReference type="ARBA" id="ARBA00023136"/>
    </source>
</evidence>
<keyword evidence="11" id="KW-0539">Nucleus</keyword>
<evidence type="ECO:0000256" key="14">
    <source>
        <dbReference type="SAM" id="MobiDB-lite"/>
    </source>
</evidence>
<accession>A0A9P6WMD6</accession>
<dbReference type="SUPFAM" id="SSF46785">
    <property type="entry name" value="Winged helix' DNA-binding domain"/>
    <property type="match status" value="1"/>
</dbReference>
<dbReference type="Proteomes" id="UP000697127">
    <property type="component" value="Unassembled WGS sequence"/>
</dbReference>
<feature type="region of interest" description="Disordered" evidence="14">
    <location>
        <begin position="614"/>
        <end position="646"/>
    </location>
</feature>
<dbReference type="CDD" id="cd07980">
    <property type="entry name" value="TFIIF_beta"/>
    <property type="match status" value="1"/>
</dbReference>
<organism evidence="18 19">
    <name type="scientific">Pichia californica</name>
    <dbReference type="NCBI Taxonomy" id="460514"/>
    <lineage>
        <taxon>Eukaryota</taxon>
        <taxon>Fungi</taxon>
        <taxon>Dikarya</taxon>
        <taxon>Ascomycota</taxon>
        <taxon>Saccharomycotina</taxon>
        <taxon>Pichiomycetes</taxon>
        <taxon>Pichiales</taxon>
        <taxon>Pichiaceae</taxon>
        <taxon>Pichia</taxon>
    </lineage>
</organism>
<keyword evidence="19" id="KW-1185">Reference proteome</keyword>
<dbReference type="AlphaFoldDB" id="A0A9P6WMD6"/>
<protein>
    <recommendedName>
        <fullName evidence="4">Transcription initiation factor IIF subunit beta</fullName>
    </recommendedName>
    <alternativeName>
        <fullName evidence="13">TFIIF medium subunit</fullName>
    </alternativeName>
    <alternativeName>
        <fullName evidence="12">TFIIF-beta</fullName>
    </alternativeName>
</protein>
<evidence type="ECO:0000256" key="10">
    <source>
        <dbReference type="ARBA" id="ARBA00023163"/>
    </source>
</evidence>
<feature type="region of interest" description="Disordered" evidence="14">
    <location>
        <begin position="123"/>
        <end position="143"/>
    </location>
</feature>
<feature type="region of interest" description="Disordered" evidence="14">
    <location>
        <begin position="671"/>
        <end position="692"/>
    </location>
</feature>
<feature type="transmembrane region" description="Helical" evidence="15">
    <location>
        <begin position="810"/>
        <end position="829"/>
    </location>
</feature>
<gene>
    <name evidence="18" type="primary">PEX30</name>
    <name evidence="18" type="ORF">C6P40_004494</name>
</gene>
<dbReference type="InterPro" id="IPR036390">
    <property type="entry name" value="WH_DNA-bd_sf"/>
</dbReference>
<evidence type="ECO:0000256" key="5">
    <source>
        <dbReference type="ARBA" id="ARBA00022692"/>
    </source>
</evidence>
<evidence type="ECO:0000256" key="13">
    <source>
        <dbReference type="ARBA" id="ARBA00081863"/>
    </source>
</evidence>
<evidence type="ECO:0000256" key="2">
    <source>
        <dbReference type="ARBA" id="ARBA00004127"/>
    </source>
</evidence>
<dbReference type="Pfam" id="PF02270">
    <property type="entry name" value="TFIIF_beta"/>
    <property type="match status" value="1"/>
</dbReference>
<dbReference type="FunFam" id="1.10.10.10:FF:000035">
    <property type="entry name" value="General transcription factor IIF subunit 2"/>
    <property type="match status" value="1"/>
</dbReference>
<evidence type="ECO:0000313" key="18">
    <source>
        <dbReference type="EMBL" id="KAG0689781.1"/>
    </source>
</evidence>
<feature type="compositionally biased region" description="Polar residues" evidence="14">
    <location>
        <begin position="1111"/>
        <end position="1120"/>
    </location>
</feature>
<keyword evidence="5 15" id="KW-0812">Transmembrane</keyword>
<dbReference type="SMART" id="SM00693">
    <property type="entry name" value="DysFN"/>
    <property type="match status" value="1"/>
</dbReference>
<dbReference type="GO" id="GO:0012505">
    <property type="term" value="C:endomembrane system"/>
    <property type="evidence" value="ECO:0007669"/>
    <property type="project" value="UniProtKB-SubCell"/>
</dbReference>
<dbReference type="InterPro" id="IPR011039">
    <property type="entry name" value="TFIIF_interaction"/>
</dbReference>
<dbReference type="SMART" id="SM00694">
    <property type="entry name" value="DysFC"/>
    <property type="match status" value="1"/>
</dbReference>
<evidence type="ECO:0000256" key="4">
    <source>
        <dbReference type="ARBA" id="ARBA00021453"/>
    </source>
</evidence>
<proteinExistence type="inferred from homology"/>
<feature type="region of interest" description="Disordered" evidence="14">
    <location>
        <begin position="465"/>
        <end position="560"/>
    </location>
</feature>
<dbReference type="InterPro" id="IPR040504">
    <property type="entry name" value="TFIIF_beta_N"/>
</dbReference>
<feature type="compositionally biased region" description="Low complexity" evidence="14">
    <location>
        <begin position="681"/>
        <end position="692"/>
    </location>
</feature>
<evidence type="ECO:0000256" key="12">
    <source>
        <dbReference type="ARBA" id="ARBA00081473"/>
    </source>
</evidence>
<evidence type="ECO:0000256" key="7">
    <source>
        <dbReference type="ARBA" id="ARBA00023015"/>
    </source>
</evidence>
<evidence type="ECO:0000256" key="6">
    <source>
        <dbReference type="ARBA" id="ARBA00022989"/>
    </source>
</evidence>
<feature type="compositionally biased region" description="Acidic residues" evidence="14">
    <location>
        <begin position="467"/>
        <end position="490"/>
    </location>
</feature>
<dbReference type="SUPFAM" id="SSF50916">
    <property type="entry name" value="Rap30/74 interaction domains"/>
    <property type="match status" value="1"/>
</dbReference>
<feature type="region of interest" description="Disordered" evidence="14">
    <location>
        <begin position="238"/>
        <end position="275"/>
    </location>
</feature>
<dbReference type="InterPro" id="IPR040450">
    <property type="entry name" value="TFIIF_beta_HTH"/>
</dbReference>
<keyword evidence="6 15" id="KW-1133">Transmembrane helix</keyword>
<feature type="compositionally biased region" description="Low complexity" evidence="14">
    <location>
        <begin position="498"/>
        <end position="520"/>
    </location>
</feature>
<dbReference type="GO" id="GO:0005778">
    <property type="term" value="C:peroxisomal membrane"/>
    <property type="evidence" value="ECO:0007669"/>
    <property type="project" value="TreeGrafter"/>
</dbReference>